<dbReference type="InterPro" id="IPR027417">
    <property type="entry name" value="P-loop_NTPase"/>
</dbReference>
<evidence type="ECO:0000313" key="4">
    <source>
        <dbReference type="Proteomes" id="UP001189624"/>
    </source>
</evidence>
<reference evidence="3" key="1">
    <citation type="submission" date="2023-10" db="EMBL/GenBank/DDBJ databases">
        <authorList>
            <person name="Domelevo Entfellner J.-B."/>
        </authorList>
    </citation>
    <scope>NUCLEOTIDE SEQUENCE</scope>
</reference>
<dbReference type="Proteomes" id="UP001189624">
    <property type="component" value="Chromosome 5"/>
</dbReference>
<organism evidence="3 4">
    <name type="scientific">Sphenostylis stenocarpa</name>
    <dbReference type="NCBI Taxonomy" id="92480"/>
    <lineage>
        <taxon>Eukaryota</taxon>
        <taxon>Viridiplantae</taxon>
        <taxon>Streptophyta</taxon>
        <taxon>Embryophyta</taxon>
        <taxon>Tracheophyta</taxon>
        <taxon>Spermatophyta</taxon>
        <taxon>Magnoliopsida</taxon>
        <taxon>eudicotyledons</taxon>
        <taxon>Gunneridae</taxon>
        <taxon>Pentapetalae</taxon>
        <taxon>rosids</taxon>
        <taxon>fabids</taxon>
        <taxon>Fabales</taxon>
        <taxon>Fabaceae</taxon>
        <taxon>Papilionoideae</taxon>
        <taxon>50 kb inversion clade</taxon>
        <taxon>NPAAA clade</taxon>
        <taxon>indigoferoid/millettioid clade</taxon>
        <taxon>Phaseoleae</taxon>
        <taxon>Sphenostylis</taxon>
    </lineage>
</organism>
<keyword evidence="1" id="KW-0611">Plant defense</keyword>
<gene>
    <name evidence="3" type="ORF">AYBTSS11_LOCUS18010</name>
</gene>
<dbReference type="GO" id="GO:0006952">
    <property type="term" value="P:defense response"/>
    <property type="evidence" value="ECO:0007669"/>
    <property type="project" value="UniProtKB-KW"/>
</dbReference>
<evidence type="ECO:0000259" key="2">
    <source>
        <dbReference type="Pfam" id="PF00931"/>
    </source>
</evidence>
<dbReference type="EMBL" id="OY731402">
    <property type="protein sequence ID" value="CAJ1958957.1"/>
    <property type="molecule type" value="Genomic_DNA"/>
</dbReference>
<protein>
    <recommendedName>
        <fullName evidence="2">NB-ARC domain-containing protein</fullName>
    </recommendedName>
</protein>
<accession>A0AA86VMV5</accession>
<dbReference type="Pfam" id="PF00931">
    <property type="entry name" value="NB-ARC"/>
    <property type="match status" value="1"/>
</dbReference>
<dbReference type="InterPro" id="IPR042197">
    <property type="entry name" value="Apaf_helical"/>
</dbReference>
<feature type="domain" description="NB-ARC" evidence="2">
    <location>
        <begin position="138"/>
        <end position="208"/>
    </location>
</feature>
<dbReference type="SUPFAM" id="SSF52540">
    <property type="entry name" value="P-loop containing nucleoside triphosphate hydrolases"/>
    <property type="match status" value="1"/>
</dbReference>
<keyword evidence="4" id="KW-1185">Reference proteome</keyword>
<dbReference type="InterPro" id="IPR002182">
    <property type="entry name" value="NB-ARC"/>
</dbReference>
<name>A0AA86VMV5_9FABA</name>
<proteinExistence type="predicted"/>
<evidence type="ECO:0000313" key="3">
    <source>
        <dbReference type="EMBL" id="CAJ1958957.1"/>
    </source>
</evidence>
<dbReference type="PANTHER" id="PTHR36766:SF40">
    <property type="entry name" value="DISEASE RESISTANCE PROTEIN RGA3"/>
    <property type="match status" value="1"/>
</dbReference>
<evidence type="ECO:0000256" key="1">
    <source>
        <dbReference type="ARBA" id="ARBA00022821"/>
    </source>
</evidence>
<dbReference type="Gene3D" id="1.10.8.430">
    <property type="entry name" value="Helical domain of apoptotic protease-activating factors"/>
    <property type="match status" value="1"/>
</dbReference>
<dbReference type="GO" id="GO:0043531">
    <property type="term" value="F:ADP binding"/>
    <property type="evidence" value="ECO:0007669"/>
    <property type="project" value="InterPro"/>
</dbReference>
<dbReference type="Gramene" id="rna-AYBTSS11_LOCUS18010">
    <property type="protein sequence ID" value="CAJ1958957.1"/>
    <property type="gene ID" value="gene-AYBTSS11_LOCUS18010"/>
</dbReference>
<dbReference type="PANTHER" id="PTHR36766">
    <property type="entry name" value="PLANT BROAD-SPECTRUM MILDEW RESISTANCE PROTEIN RPW8"/>
    <property type="match status" value="1"/>
</dbReference>
<dbReference type="AlphaFoldDB" id="A0AA86VMV5"/>
<sequence>MWKVAFVKDMFHDTSFIDLERIVSNEFIHFFRSKELDVSFLKKLKITLLSLQAVLNDAEEKQIKNLLCVSKIGAILIAKRHPGVERRCFKQGLATSSVADESAIYGRDDDRKILNNYLLSEEDNGSGSKIGVITIVGMVVLDFDVYGSYDDWNKLRAIFKCGGSKIIITTRYESVALAMQTSLPVHYLKSLHTEDCWALLSHHAFRATNSRQQSKFQAIGREIAKRCGGLPLAAEAIGFCGMQPAGPFADTGDIHVWFWTVSSVRGDGLVNALTKASTEKQLLSCLKEKWLRHLWNSRWEAIYLLT</sequence>